<evidence type="ECO:0000313" key="1">
    <source>
        <dbReference type="EMBL" id="DAD70158.1"/>
    </source>
</evidence>
<organism evidence="1">
    <name type="scientific">Siphoviridae sp. ct3o911</name>
    <dbReference type="NCBI Taxonomy" id="2827560"/>
    <lineage>
        <taxon>Viruses</taxon>
        <taxon>Duplodnaviria</taxon>
        <taxon>Heunggongvirae</taxon>
        <taxon>Uroviricota</taxon>
        <taxon>Caudoviricetes</taxon>
    </lineage>
</organism>
<name>A0A8S5LJG1_9CAUD</name>
<dbReference type="EMBL" id="BK015861">
    <property type="protein sequence ID" value="DAD70158.1"/>
    <property type="molecule type" value="Genomic_DNA"/>
</dbReference>
<reference evidence="1" key="1">
    <citation type="journal article" date="2021" name="Proc. Natl. Acad. Sci. U.S.A.">
        <title>A Catalog of Tens of Thousands of Viruses from Human Metagenomes Reveals Hidden Associations with Chronic Diseases.</title>
        <authorList>
            <person name="Tisza M.J."/>
            <person name="Buck C.B."/>
        </authorList>
    </citation>
    <scope>NUCLEOTIDE SEQUENCE</scope>
    <source>
        <strain evidence="1">Ct3o911</strain>
    </source>
</reference>
<accession>A0A8S5LJG1</accession>
<sequence length="87" mass="9966">MSNTQTTVSTLSPAAKDFINRNRPGFRADMRHLMITFIDDIVDFADAHHVDRETTMLEVGQQLRMIPSYADLTRYRPTPLDDDAPQD</sequence>
<protein>
    <submittedName>
        <fullName evidence="1">Uncharacterized protein</fullName>
    </submittedName>
</protein>
<proteinExistence type="predicted"/>